<dbReference type="PANTHER" id="PTHR10625:SF19">
    <property type="entry name" value="HISTONE DEACETYLASE 12"/>
    <property type="match status" value="1"/>
</dbReference>
<dbReference type="GO" id="GO:0040029">
    <property type="term" value="P:epigenetic regulation of gene expression"/>
    <property type="evidence" value="ECO:0007669"/>
    <property type="project" value="TreeGrafter"/>
</dbReference>
<dbReference type="GO" id="GO:0016787">
    <property type="term" value="F:hydrolase activity"/>
    <property type="evidence" value="ECO:0007669"/>
    <property type="project" value="UniProtKB-KW"/>
</dbReference>
<dbReference type="InterPro" id="IPR023696">
    <property type="entry name" value="Ureohydrolase_dom_sf"/>
</dbReference>
<dbReference type="PRINTS" id="PR01270">
    <property type="entry name" value="HDASUPER"/>
</dbReference>
<reference evidence="4 5" key="1">
    <citation type="journal article" date="2015" name="BMC Genomics">
        <title>Genome mining reveals unlocked bioactive potential of marine Gram-negative bacteria.</title>
        <authorList>
            <person name="Machado H."/>
            <person name="Sonnenschein E.C."/>
            <person name="Melchiorsen J."/>
            <person name="Gram L."/>
        </authorList>
    </citation>
    <scope>NUCLEOTIDE SEQUENCE [LARGE SCALE GENOMIC DNA]</scope>
    <source>
        <strain evidence="4 5">S2471</strain>
    </source>
</reference>
<evidence type="ECO:0000313" key="4">
    <source>
        <dbReference type="EMBL" id="KJZ07737.1"/>
    </source>
</evidence>
<keyword evidence="5" id="KW-1185">Reference proteome</keyword>
<evidence type="ECO:0000313" key="5">
    <source>
        <dbReference type="Proteomes" id="UP000033452"/>
    </source>
</evidence>
<dbReference type="Proteomes" id="UP000033452">
    <property type="component" value="Unassembled WGS sequence"/>
</dbReference>
<dbReference type="OrthoDB" id="9808367at2"/>
<accession>A0A0F4QM64</accession>
<gene>
    <name evidence="4" type="ORF">TW77_14650</name>
</gene>
<dbReference type="EMBL" id="JXYA01000032">
    <property type="protein sequence ID" value="KJZ07737.1"/>
    <property type="molecule type" value="Genomic_DNA"/>
</dbReference>
<dbReference type="InterPro" id="IPR023801">
    <property type="entry name" value="His_deacetylse_dom"/>
</dbReference>
<dbReference type="InterPro" id="IPR000286">
    <property type="entry name" value="HDACs"/>
</dbReference>
<dbReference type="InterPro" id="IPR044150">
    <property type="entry name" value="HDAC_classIV"/>
</dbReference>
<sequence length="308" mass="34191">MLFYHPSYSDLCLPPKHRFPIEKYRLLYQRLAQTPCASRLTEPSVVASTEDLTLCHDPDYVAAFVDGTLSGSAIKRMGFPWSEQLVKRTLRSVGAALEACQLALEHGFAANLSGGYHHAFSDAAAGFCIFNDLAIAARHLIRTGQADTVLLLDCDVHQGDGSAEILAKDPQVVTCSLHCEQNFPKLKRRSDYDFALPVGCSDETYLATLNEALGLCTRLHQPDIILYNAGADIYHHDELGHLAISLEGVQARDRQVLHHARQHHIPLMAALGGGYQRNVNRLVDVHLQLFVALQQVWPEHFNLPRPGK</sequence>
<dbReference type="RefSeq" id="WP_046005731.1">
    <property type="nucleotide sequence ID" value="NZ_JXYA01000032.1"/>
</dbReference>
<dbReference type="AlphaFoldDB" id="A0A0F4QM64"/>
<evidence type="ECO:0000259" key="3">
    <source>
        <dbReference type="Pfam" id="PF00850"/>
    </source>
</evidence>
<feature type="domain" description="Histone deacetylase" evidence="3">
    <location>
        <begin position="17"/>
        <end position="286"/>
    </location>
</feature>
<dbReference type="PATRIC" id="fig|43658.5.peg.3101"/>
<comment type="similarity">
    <text evidence="1">Belongs to the histone deacetylase family.</text>
</comment>
<dbReference type="PANTHER" id="PTHR10625">
    <property type="entry name" value="HISTONE DEACETYLASE HDAC1-RELATED"/>
    <property type="match status" value="1"/>
</dbReference>
<proteinExistence type="inferred from homology"/>
<comment type="caution">
    <text evidence="4">The sequence shown here is derived from an EMBL/GenBank/DDBJ whole genome shotgun (WGS) entry which is preliminary data.</text>
</comment>
<evidence type="ECO:0000256" key="2">
    <source>
        <dbReference type="ARBA" id="ARBA00022801"/>
    </source>
</evidence>
<dbReference type="Pfam" id="PF00850">
    <property type="entry name" value="Hist_deacetyl"/>
    <property type="match status" value="1"/>
</dbReference>
<dbReference type="CDD" id="cd09993">
    <property type="entry name" value="HDAC_classIV"/>
    <property type="match status" value="1"/>
</dbReference>
<keyword evidence="2" id="KW-0378">Hydrolase</keyword>
<dbReference type="Gene3D" id="3.40.800.20">
    <property type="entry name" value="Histone deacetylase domain"/>
    <property type="match status" value="1"/>
</dbReference>
<organism evidence="4 5">
    <name type="scientific">Pseudoalteromonas rubra</name>
    <dbReference type="NCBI Taxonomy" id="43658"/>
    <lineage>
        <taxon>Bacteria</taxon>
        <taxon>Pseudomonadati</taxon>
        <taxon>Pseudomonadota</taxon>
        <taxon>Gammaproteobacteria</taxon>
        <taxon>Alteromonadales</taxon>
        <taxon>Pseudoalteromonadaceae</taxon>
        <taxon>Pseudoalteromonas</taxon>
    </lineage>
</organism>
<protein>
    <submittedName>
        <fullName evidence="4">Histone deacetylase</fullName>
    </submittedName>
</protein>
<name>A0A0F4QM64_9GAMM</name>
<dbReference type="InterPro" id="IPR037138">
    <property type="entry name" value="His_deacetylse_dom_sf"/>
</dbReference>
<evidence type="ECO:0000256" key="1">
    <source>
        <dbReference type="ARBA" id="ARBA00005947"/>
    </source>
</evidence>
<dbReference type="GO" id="GO:0004407">
    <property type="term" value="F:histone deacetylase activity"/>
    <property type="evidence" value="ECO:0007669"/>
    <property type="project" value="InterPro"/>
</dbReference>
<dbReference type="SUPFAM" id="SSF52768">
    <property type="entry name" value="Arginase/deacetylase"/>
    <property type="match status" value="1"/>
</dbReference>